<comment type="caution">
    <text evidence="1">The sequence shown here is derived from an EMBL/GenBank/DDBJ whole genome shotgun (WGS) entry which is preliminary data.</text>
</comment>
<evidence type="ECO:0000313" key="1">
    <source>
        <dbReference type="EMBL" id="KAG9060979.1"/>
    </source>
</evidence>
<sequence length="123" mass="13736">MARKCSSIRRLSSASPKFHKYASLLTPKLHQLYRLTYEGLSDQDTATTAGGWSGADFFHGTGHCGCLGVQVSRKVDKDVDITVEDAVPIFVCKARNVRQKWVESFFVESENDILPCYLAIVSY</sequence>
<proteinExistence type="predicted"/>
<keyword evidence="2" id="KW-1185">Reference proteome</keyword>
<protein>
    <submittedName>
        <fullName evidence="1">Uncharacterized protein</fullName>
    </submittedName>
</protein>
<name>A0A9P7XIE0_9FUNG</name>
<organism evidence="1 2">
    <name type="scientific">Linnemannia hyalina</name>
    <dbReference type="NCBI Taxonomy" id="64524"/>
    <lineage>
        <taxon>Eukaryota</taxon>
        <taxon>Fungi</taxon>
        <taxon>Fungi incertae sedis</taxon>
        <taxon>Mucoromycota</taxon>
        <taxon>Mortierellomycotina</taxon>
        <taxon>Mortierellomycetes</taxon>
        <taxon>Mortierellales</taxon>
        <taxon>Mortierellaceae</taxon>
        <taxon>Linnemannia</taxon>
    </lineage>
</organism>
<accession>A0A9P7XIE0</accession>
<dbReference type="OrthoDB" id="2406351at2759"/>
<dbReference type="AlphaFoldDB" id="A0A9P7XIE0"/>
<dbReference type="EMBL" id="JAHRHY010000027">
    <property type="protein sequence ID" value="KAG9060979.1"/>
    <property type="molecule type" value="Genomic_DNA"/>
</dbReference>
<dbReference type="Proteomes" id="UP000707451">
    <property type="component" value="Unassembled WGS sequence"/>
</dbReference>
<evidence type="ECO:0000313" key="2">
    <source>
        <dbReference type="Proteomes" id="UP000707451"/>
    </source>
</evidence>
<reference evidence="1" key="1">
    <citation type="submission" date="2021-06" db="EMBL/GenBank/DDBJ databases">
        <title>Genome Sequence of Mortierella hyaline Strain SCG-10, a Cold-Adapted, Nitrate-Reducing Fungus Isolated from Soil in Minnesota, USA.</title>
        <authorList>
            <person name="Aldossari N."/>
        </authorList>
    </citation>
    <scope>NUCLEOTIDE SEQUENCE</scope>
    <source>
        <strain evidence="1">SCG-10</strain>
    </source>
</reference>
<gene>
    <name evidence="1" type="ORF">KI688_007809</name>
</gene>